<comment type="similarity">
    <text evidence="5">Belongs to the binding-protein-dependent transport system permease family.</text>
</comment>
<dbReference type="CDD" id="cd06261">
    <property type="entry name" value="TM_PBP2"/>
    <property type="match status" value="1"/>
</dbReference>
<sequence>MKAQIRKQNPAATPDEINRMVEQYISLRPDRPLSEQYINYLDGLLHLDLGTSVYYNRPVAEIYAEAIPWTLFVMGVALLISLFISITLGAFLAYYEGTKIDYILSTVSVTMNSVPYYIAGIFLLVIFAHTLGLFPSGDRTTMGIEPGFTVEYILDVLWHAALPILSVVLTAFGGRALGMRGNSIRVLGEDYIRVARLRGLPSNRIQLQYVARNAVLPIYTNVMIQIGFILGGSIILEQIFRYPGVGFYFFRSINARDYPLMMGGFLIITLAVIIAITIADFTYGIIDPRASSGGGNHEAF</sequence>
<evidence type="ECO:0000256" key="5">
    <source>
        <dbReference type="RuleBase" id="RU363032"/>
    </source>
</evidence>
<dbReference type="Pfam" id="PF00528">
    <property type="entry name" value="BPD_transp_1"/>
    <property type="match status" value="1"/>
</dbReference>
<name>A0ABD5YSY1_9EURY</name>
<keyword evidence="3 5" id="KW-1133">Transmembrane helix</keyword>
<dbReference type="InterPro" id="IPR035906">
    <property type="entry name" value="MetI-like_sf"/>
</dbReference>
<dbReference type="AlphaFoldDB" id="A0ABD5YSY1"/>
<proteinExistence type="inferred from homology"/>
<protein>
    <submittedName>
        <fullName evidence="7">ABC transporter permease</fullName>
    </submittedName>
</protein>
<dbReference type="RefSeq" id="WP_390206689.1">
    <property type="nucleotide sequence ID" value="NZ_JBHSZC010000003.1"/>
</dbReference>
<organism evidence="7 8">
    <name type="scientific">Halocatena marina</name>
    <dbReference type="NCBI Taxonomy" id="2934937"/>
    <lineage>
        <taxon>Archaea</taxon>
        <taxon>Methanobacteriati</taxon>
        <taxon>Methanobacteriota</taxon>
        <taxon>Stenosarchaea group</taxon>
        <taxon>Halobacteria</taxon>
        <taxon>Halobacteriales</taxon>
        <taxon>Natronomonadaceae</taxon>
        <taxon>Halocatena</taxon>
    </lineage>
</organism>
<dbReference type="SUPFAM" id="SSF161098">
    <property type="entry name" value="MetI-like"/>
    <property type="match status" value="1"/>
</dbReference>
<dbReference type="GO" id="GO:0005886">
    <property type="term" value="C:plasma membrane"/>
    <property type="evidence" value="ECO:0007669"/>
    <property type="project" value="UniProtKB-SubCell"/>
</dbReference>
<feature type="transmembrane region" description="Helical" evidence="5">
    <location>
        <begin position="67"/>
        <end position="95"/>
    </location>
</feature>
<keyword evidence="2 5" id="KW-0812">Transmembrane</keyword>
<evidence type="ECO:0000313" key="8">
    <source>
        <dbReference type="Proteomes" id="UP001596417"/>
    </source>
</evidence>
<keyword evidence="4 5" id="KW-0472">Membrane</keyword>
<dbReference type="PANTHER" id="PTHR43376">
    <property type="entry name" value="OLIGOPEPTIDE TRANSPORT SYSTEM PERMEASE PROTEIN"/>
    <property type="match status" value="1"/>
</dbReference>
<comment type="subcellular location">
    <subcellularLocation>
        <location evidence="5">Cell membrane</location>
        <topology evidence="5">Multi-pass membrane protein</topology>
    </subcellularLocation>
    <subcellularLocation>
        <location evidence="1">Membrane</location>
        <topology evidence="1">Multi-pass membrane protein</topology>
    </subcellularLocation>
</comment>
<feature type="domain" description="ABC transmembrane type-1" evidence="6">
    <location>
        <begin position="67"/>
        <end position="279"/>
    </location>
</feature>
<dbReference type="InterPro" id="IPR000515">
    <property type="entry name" value="MetI-like"/>
</dbReference>
<keyword evidence="8" id="KW-1185">Reference proteome</keyword>
<feature type="transmembrane region" description="Helical" evidence="5">
    <location>
        <begin position="214"/>
        <end position="240"/>
    </location>
</feature>
<comment type="caution">
    <text evidence="7">The sequence shown here is derived from an EMBL/GenBank/DDBJ whole genome shotgun (WGS) entry which is preliminary data.</text>
</comment>
<evidence type="ECO:0000313" key="7">
    <source>
        <dbReference type="EMBL" id="MFC7192253.1"/>
    </source>
</evidence>
<accession>A0ABD5YSY1</accession>
<feature type="transmembrane region" description="Helical" evidence="5">
    <location>
        <begin position="116"/>
        <end position="136"/>
    </location>
</feature>
<dbReference type="EMBL" id="JBHTAX010000004">
    <property type="protein sequence ID" value="MFC7192253.1"/>
    <property type="molecule type" value="Genomic_DNA"/>
</dbReference>
<evidence type="ECO:0000259" key="6">
    <source>
        <dbReference type="PROSITE" id="PS50928"/>
    </source>
</evidence>
<keyword evidence="5" id="KW-0813">Transport</keyword>
<reference evidence="7 8" key="1">
    <citation type="journal article" date="2019" name="Int. J. Syst. Evol. Microbiol.">
        <title>The Global Catalogue of Microorganisms (GCM) 10K type strain sequencing project: providing services to taxonomists for standard genome sequencing and annotation.</title>
        <authorList>
            <consortium name="The Broad Institute Genomics Platform"/>
            <consortium name="The Broad Institute Genome Sequencing Center for Infectious Disease"/>
            <person name="Wu L."/>
            <person name="Ma J."/>
        </authorList>
    </citation>
    <scope>NUCLEOTIDE SEQUENCE [LARGE SCALE GENOMIC DNA]</scope>
    <source>
        <strain evidence="7 8">RDMS1</strain>
    </source>
</reference>
<evidence type="ECO:0000256" key="2">
    <source>
        <dbReference type="ARBA" id="ARBA00022692"/>
    </source>
</evidence>
<dbReference type="Gene3D" id="1.10.3720.10">
    <property type="entry name" value="MetI-like"/>
    <property type="match status" value="1"/>
</dbReference>
<dbReference type="PANTHER" id="PTHR43376:SF1">
    <property type="entry name" value="OLIGOPEPTIDE TRANSPORT SYSTEM PERMEASE PROTEIN"/>
    <property type="match status" value="1"/>
</dbReference>
<feature type="transmembrane region" description="Helical" evidence="5">
    <location>
        <begin position="260"/>
        <end position="283"/>
    </location>
</feature>
<gene>
    <name evidence="7" type="ORF">ACFQL7_22165</name>
</gene>
<evidence type="ECO:0000256" key="1">
    <source>
        <dbReference type="ARBA" id="ARBA00004141"/>
    </source>
</evidence>
<evidence type="ECO:0000256" key="3">
    <source>
        <dbReference type="ARBA" id="ARBA00022989"/>
    </source>
</evidence>
<dbReference type="PROSITE" id="PS50928">
    <property type="entry name" value="ABC_TM1"/>
    <property type="match status" value="1"/>
</dbReference>
<feature type="transmembrane region" description="Helical" evidence="5">
    <location>
        <begin position="156"/>
        <end position="177"/>
    </location>
</feature>
<evidence type="ECO:0000256" key="4">
    <source>
        <dbReference type="ARBA" id="ARBA00023136"/>
    </source>
</evidence>
<dbReference type="Proteomes" id="UP001596417">
    <property type="component" value="Unassembled WGS sequence"/>
</dbReference>